<gene>
    <name evidence="2" type="ORF">HCJ95_15010</name>
</gene>
<dbReference type="InterPro" id="IPR029787">
    <property type="entry name" value="Nucleotide_cyclase"/>
</dbReference>
<comment type="caution">
    <text evidence="2">The sequence shown here is derived from an EMBL/GenBank/DDBJ whole genome shotgun (WGS) entry which is preliminary data.</text>
</comment>
<feature type="compositionally biased region" description="Polar residues" evidence="1">
    <location>
        <begin position="254"/>
        <end position="263"/>
    </location>
</feature>
<protein>
    <recommendedName>
        <fullName evidence="4">Guanylate cyclase domain-containing protein</fullName>
    </recommendedName>
</protein>
<dbReference type="RefSeq" id="WP_168131740.1">
    <property type="nucleotide sequence ID" value="NZ_BMVZ01000018.1"/>
</dbReference>
<evidence type="ECO:0008006" key="4">
    <source>
        <dbReference type="Google" id="ProtNLM"/>
    </source>
</evidence>
<evidence type="ECO:0000313" key="3">
    <source>
        <dbReference type="Proteomes" id="UP000635996"/>
    </source>
</evidence>
<proteinExistence type="predicted"/>
<dbReference type="Proteomes" id="UP000635996">
    <property type="component" value="Unassembled WGS sequence"/>
</dbReference>
<reference evidence="2 3" key="1">
    <citation type="submission" date="2020-03" db="EMBL/GenBank/DDBJ databases">
        <title>WGS of actinomycetes isolated from Thailand.</title>
        <authorList>
            <person name="Thawai C."/>
        </authorList>
    </citation>
    <scope>NUCLEOTIDE SEQUENCE [LARGE SCALE GENOMIC DNA]</scope>
    <source>
        <strain evidence="2 3">NBRC 13905</strain>
    </source>
</reference>
<accession>A0ABX0YUJ5</accession>
<sequence>MAGEATHRWILALDVENFSTRRDPVQKRVRAAMYRALASAMERAGLAAADTVTEDRGDGVLMLVAPTVSPLLIAGPFVDELRQELREYAEQTNAEHAMRLRLALHQGLAARDERGWSGDAVNTACRLVDARQLRDALTAAPSAHLVFAVSGEVHHAVIRHGHRGIDPAAYLPCTVTTKHGETISCWITVPGRPAPAGLTGTAPGTTPGAATPGPAGAPSGPSGAQGSAPAARPGVAQHAGTVRGDQIAGDKNVTVHTSGSVRL</sequence>
<keyword evidence="3" id="KW-1185">Reference proteome</keyword>
<name>A0ABX0YUJ5_STRTL</name>
<organism evidence="2 3">
    <name type="scientific">Streptomyces thermoviolaceus subsp. thermoviolaceus</name>
    <dbReference type="NCBI Taxonomy" id="66860"/>
    <lineage>
        <taxon>Bacteria</taxon>
        <taxon>Bacillati</taxon>
        <taxon>Actinomycetota</taxon>
        <taxon>Actinomycetes</taxon>
        <taxon>Kitasatosporales</taxon>
        <taxon>Streptomycetaceae</taxon>
        <taxon>Streptomyces</taxon>
    </lineage>
</organism>
<dbReference type="SUPFAM" id="SSF55073">
    <property type="entry name" value="Nucleotide cyclase"/>
    <property type="match status" value="1"/>
</dbReference>
<feature type="region of interest" description="Disordered" evidence="1">
    <location>
        <begin position="196"/>
        <end position="263"/>
    </location>
</feature>
<dbReference type="EMBL" id="JAATEL010000014">
    <property type="protein sequence ID" value="NJP15569.1"/>
    <property type="molecule type" value="Genomic_DNA"/>
</dbReference>
<feature type="compositionally biased region" description="Low complexity" evidence="1">
    <location>
        <begin position="196"/>
        <end position="234"/>
    </location>
</feature>
<evidence type="ECO:0000313" key="2">
    <source>
        <dbReference type="EMBL" id="NJP15569.1"/>
    </source>
</evidence>
<evidence type="ECO:0000256" key="1">
    <source>
        <dbReference type="SAM" id="MobiDB-lite"/>
    </source>
</evidence>
<dbReference type="Gene3D" id="3.30.70.1230">
    <property type="entry name" value="Nucleotide cyclase"/>
    <property type="match status" value="1"/>
</dbReference>